<reference evidence="2 3" key="1">
    <citation type="journal article" date="2021" name="BMC Genomics">
        <title>Datura genome reveals duplications of psychoactive alkaloid biosynthetic genes and high mutation rate following tissue culture.</title>
        <authorList>
            <person name="Rajewski A."/>
            <person name="Carter-House D."/>
            <person name="Stajich J."/>
            <person name="Litt A."/>
        </authorList>
    </citation>
    <scope>NUCLEOTIDE SEQUENCE [LARGE SCALE GENOMIC DNA]</scope>
    <source>
        <strain evidence="2">AR-01</strain>
    </source>
</reference>
<comment type="caution">
    <text evidence="2">The sequence shown here is derived from an EMBL/GenBank/DDBJ whole genome shotgun (WGS) entry which is preliminary data.</text>
</comment>
<sequence length="227" mass="25883">MTKANGVTHRKNARRGSISYSRGMSIEQPKRKKNRTKIVSPPQDRVTVITKHTTICKKHKGVRETACERLRDLKIRRYDESYDEKVDSTKIGVKEIKELSHKTQFSSINIENGVQEKSALLAHGLARHAATCSPCARLGIAWSAASYSSFPSIKVHGSEWISKSIKQMKRWLIVDHGTTEKEIDMMKTKYHEKIHCLYVVLDEAGFESPLDYDDATIEEARLKSIRL</sequence>
<evidence type="ECO:0000256" key="1">
    <source>
        <dbReference type="SAM" id="MobiDB-lite"/>
    </source>
</evidence>
<dbReference type="EMBL" id="JACEIK010006953">
    <property type="protein sequence ID" value="MCE3049514.1"/>
    <property type="molecule type" value="Genomic_DNA"/>
</dbReference>
<organism evidence="2 3">
    <name type="scientific">Datura stramonium</name>
    <name type="common">Jimsonweed</name>
    <name type="synonym">Common thornapple</name>
    <dbReference type="NCBI Taxonomy" id="4076"/>
    <lineage>
        <taxon>Eukaryota</taxon>
        <taxon>Viridiplantae</taxon>
        <taxon>Streptophyta</taxon>
        <taxon>Embryophyta</taxon>
        <taxon>Tracheophyta</taxon>
        <taxon>Spermatophyta</taxon>
        <taxon>Magnoliopsida</taxon>
        <taxon>eudicotyledons</taxon>
        <taxon>Gunneridae</taxon>
        <taxon>Pentapetalae</taxon>
        <taxon>asterids</taxon>
        <taxon>lamiids</taxon>
        <taxon>Solanales</taxon>
        <taxon>Solanaceae</taxon>
        <taxon>Solanoideae</taxon>
        <taxon>Datureae</taxon>
        <taxon>Datura</taxon>
    </lineage>
</organism>
<keyword evidence="3" id="KW-1185">Reference proteome</keyword>
<dbReference type="Proteomes" id="UP000823775">
    <property type="component" value="Unassembled WGS sequence"/>
</dbReference>
<evidence type="ECO:0000313" key="2">
    <source>
        <dbReference type="EMBL" id="MCE3049514.1"/>
    </source>
</evidence>
<accession>A0ABS8WHM3</accession>
<proteinExistence type="predicted"/>
<evidence type="ECO:0000313" key="3">
    <source>
        <dbReference type="Proteomes" id="UP000823775"/>
    </source>
</evidence>
<feature type="region of interest" description="Disordered" evidence="1">
    <location>
        <begin position="1"/>
        <end position="40"/>
    </location>
</feature>
<protein>
    <submittedName>
        <fullName evidence="2">Uncharacterized protein</fullName>
    </submittedName>
</protein>
<name>A0ABS8WHM3_DATST</name>
<gene>
    <name evidence="2" type="ORF">HAX54_045084</name>
</gene>